<reference evidence="2" key="1">
    <citation type="submission" date="2015-03" db="EMBL/GenBank/DDBJ databases">
        <authorList>
            <consortium name="Pathogen Informatics"/>
        </authorList>
    </citation>
    <scope>NUCLEOTIDE SEQUENCE [LARGE SCALE GENOMIC DNA]</scope>
    <source>
        <strain evidence="2">N09902308</strain>
    </source>
</reference>
<gene>
    <name evidence="1" type="ORF">ERS007739_05267</name>
</gene>
<sequence>MRDIGQQSACHLDAQYRRRVVQRGQRRQLLKLADHRVIQQRRLVKLRAAVDHPVSDRHQPAGLQVNSVLGQHLECAMQRLGVIGNRG</sequence>
<dbReference type="AlphaFoldDB" id="A0A916PHL9"/>
<evidence type="ECO:0000313" key="1">
    <source>
        <dbReference type="EMBL" id="CPB47699.1"/>
    </source>
</evidence>
<evidence type="ECO:0000313" key="2">
    <source>
        <dbReference type="Proteomes" id="UP000039021"/>
    </source>
</evidence>
<dbReference type="EMBL" id="CSBK01004017">
    <property type="protein sequence ID" value="CPB47699.1"/>
    <property type="molecule type" value="Genomic_DNA"/>
</dbReference>
<protein>
    <submittedName>
        <fullName evidence="1">Uncharacterized protein</fullName>
    </submittedName>
</protein>
<organism evidence="1 2">
    <name type="scientific">Mycobacterium tuberculosis</name>
    <dbReference type="NCBI Taxonomy" id="1773"/>
    <lineage>
        <taxon>Bacteria</taxon>
        <taxon>Bacillati</taxon>
        <taxon>Actinomycetota</taxon>
        <taxon>Actinomycetes</taxon>
        <taxon>Mycobacteriales</taxon>
        <taxon>Mycobacteriaceae</taxon>
        <taxon>Mycobacterium</taxon>
        <taxon>Mycobacterium tuberculosis complex</taxon>
    </lineage>
</organism>
<proteinExistence type="predicted"/>
<accession>A0A916PHL9</accession>
<dbReference type="Proteomes" id="UP000039021">
    <property type="component" value="Unassembled WGS sequence"/>
</dbReference>
<name>A0A916PHL9_MYCTX</name>
<comment type="caution">
    <text evidence="1">The sequence shown here is derived from an EMBL/GenBank/DDBJ whole genome shotgun (WGS) entry which is preliminary data.</text>
</comment>